<sequence>MEYSLDWKPLVKALDLVTPSEEADSDNASLTPVVAIGSRQHLQTLRDLLYESHKVNHVHIVYPFVFLGCSTIPPGDTRPFTINGLLAIWMVPENLDLLRIAHHGLSTDINMSKNIITIAMDHVIAGVAVLKIANQLCPTCIAVSKIGTCLYIELPKRAEDEFQRLVSSLPGTAFETGTIVKTIIYHNGPIVNPPVPQTRPITRPVKGKKDVPKPALDIQPGAMLEIAGWTLGNSHQTPAGLLIHKDRTNRLTVLSYHHGEQSLMIPGTDRVAGQVKKGIKTDIGLTTLDDTILLRNEANVVNGTRIRALVPSKSLEMRETYFVQLPGAGAQSLLSRFGKRFEITRDTTEFNSARVRRTQSGYLTNDPITFSDRGESASACGAIILRYQEALEKGQTTPLFEACGIVNSDYLSPSQSRFLPHEYIVWADDFDELIEEGWDVY</sequence>
<evidence type="ECO:0000313" key="2">
    <source>
        <dbReference type="Proteomes" id="UP000288168"/>
    </source>
</evidence>
<accession>A0A428P7E6</accession>
<comment type="caution">
    <text evidence="1">The sequence shown here is derived from an EMBL/GenBank/DDBJ whole genome shotgun (WGS) entry which is preliminary data.</text>
</comment>
<name>A0A428P7E6_9HYPO</name>
<proteinExistence type="predicted"/>
<gene>
    <name evidence="1" type="ORF">CEP54_012683</name>
</gene>
<dbReference type="EMBL" id="NKCI01000188">
    <property type="protein sequence ID" value="RSL48936.1"/>
    <property type="molecule type" value="Genomic_DNA"/>
</dbReference>
<dbReference type="AlphaFoldDB" id="A0A428P7E6"/>
<dbReference type="Proteomes" id="UP000288168">
    <property type="component" value="Unassembled WGS sequence"/>
</dbReference>
<keyword evidence="2" id="KW-1185">Reference proteome</keyword>
<evidence type="ECO:0000313" key="1">
    <source>
        <dbReference type="EMBL" id="RSL48936.1"/>
    </source>
</evidence>
<dbReference type="OrthoDB" id="5099032at2759"/>
<protein>
    <submittedName>
        <fullName evidence="1">Uncharacterized protein</fullName>
    </submittedName>
</protein>
<reference evidence="1 2" key="1">
    <citation type="submission" date="2017-06" db="EMBL/GenBank/DDBJ databases">
        <title>Comparative genomic analysis of Ambrosia Fusariam Clade fungi.</title>
        <authorList>
            <person name="Stajich J.E."/>
            <person name="Carrillo J."/>
            <person name="Kijimoto T."/>
            <person name="Eskalen A."/>
            <person name="O'Donnell K."/>
            <person name="Kasson M."/>
        </authorList>
    </citation>
    <scope>NUCLEOTIDE SEQUENCE [LARGE SCALE GENOMIC DNA]</scope>
    <source>
        <strain evidence="1 2">NRRL62584</strain>
    </source>
</reference>
<organism evidence="1 2">
    <name type="scientific">Fusarium duplospermum</name>
    <dbReference type="NCBI Taxonomy" id="1325734"/>
    <lineage>
        <taxon>Eukaryota</taxon>
        <taxon>Fungi</taxon>
        <taxon>Dikarya</taxon>
        <taxon>Ascomycota</taxon>
        <taxon>Pezizomycotina</taxon>
        <taxon>Sordariomycetes</taxon>
        <taxon>Hypocreomycetidae</taxon>
        <taxon>Hypocreales</taxon>
        <taxon>Nectriaceae</taxon>
        <taxon>Fusarium</taxon>
        <taxon>Fusarium solani species complex</taxon>
    </lineage>
</organism>